<dbReference type="InterPro" id="IPR019489">
    <property type="entry name" value="Clp_ATPase_C"/>
</dbReference>
<dbReference type="Proteomes" id="UP000485621">
    <property type="component" value="Unassembled WGS sequence"/>
</dbReference>
<dbReference type="GO" id="GO:0016887">
    <property type="term" value="F:ATP hydrolysis activity"/>
    <property type="evidence" value="ECO:0007669"/>
    <property type="project" value="TreeGrafter"/>
</dbReference>
<reference evidence="4" key="1">
    <citation type="submission" date="2017-02" db="EMBL/GenBank/DDBJ databases">
        <title>Delving into the versatile metabolic prowess of the omnipresent phylum Bacteroidetes.</title>
        <authorList>
            <person name="Nobu M.K."/>
            <person name="Mei R."/>
            <person name="Narihiro T."/>
            <person name="Kuroda K."/>
            <person name="Liu W.-T."/>
        </authorList>
    </citation>
    <scope>NUCLEOTIDE SEQUENCE</scope>
    <source>
        <strain evidence="4">ADurb.Bin160</strain>
    </source>
</reference>
<keyword evidence="2" id="KW-0067">ATP-binding</keyword>
<dbReference type="InterPro" id="IPR050130">
    <property type="entry name" value="ClpA_ClpB"/>
</dbReference>
<dbReference type="Gene3D" id="3.40.50.300">
    <property type="entry name" value="P-loop containing nucleotide triphosphate hydrolases"/>
    <property type="match status" value="1"/>
</dbReference>
<sequence length="102" mass="11632">MTSNIGSDIIMNKLSDKVSSKSNDLKSSPLDLEKDIMPILQSYFRPEFLNRLDDIILFNPVNSEMLSKILEIQLNNVKNLIKSEKNIDLNISQDTKDHIAKV</sequence>
<dbReference type="PANTHER" id="PTHR11638:SF18">
    <property type="entry name" value="HEAT SHOCK PROTEIN 104"/>
    <property type="match status" value="1"/>
</dbReference>
<evidence type="ECO:0000259" key="3">
    <source>
        <dbReference type="Pfam" id="PF10431"/>
    </source>
</evidence>
<dbReference type="InterPro" id="IPR027417">
    <property type="entry name" value="P-loop_NTPase"/>
</dbReference>
<organism evidence="4">
    <name type="scientific">candidate division CPR1 bacterium ADurb.Bin160</name>
    <dbReference type="NCBI Taxonomy" id="1852826"/>
    <lineage>
        <taxon>Bacteria</taxon>
        <taxon>candidate division CPR1</taxon>
    </lineage>
</organism>
<comment type="caution">
    <text evidence="4">The sequence shown here is derived from an EMBL/GenBank/DDBJ whole genome shotgun (WGS) entry which is preliminary data.</text>
</comment>
<dbReference type="PANTHER" id="PTHR11638">
    <property type="entry name" value="ATP-DEPENDENT CLP PROTEASE"/>
    <property type="match status" value="1"/>
</dbReference>
<keyword evidence="1" id="KW-0547">Nucleotide-binding</keyword>
<dbReference type="GO" id="GO:0034605">
    <property type="term" value="P:cellular response to heat"/>
    <property type="evidence" value="ECO:0007669"/>
    <property type="project" value="TreeGrafter"/>
</dbReference>
<dbReference type="GO" id="GO:0005524">
    <property type="term" value="F:ATP binding"/>
    <property type="evidence" value="ECO:0007669"/>
    <property type="project" value="UniProtKB-KW"/>
</dbReference>
<accession>A0A1V5ZLR3</accession>
<dbReference type="SUPFAM" id="SSF52540">
    <property type="entry name" value="P-loop containing nucleoside triphosphate hydrolases"/>
    <property type="match status" value="1"/>
</dbReference>
<evidence type="ECO:0000313" key="4">
    <source>
        <dbReference type="EMBL" id="OQB40894.1"/>
    </source>
</evidence>
<protein>
    <submittedName>
        <fullName evidence="4">Chaperone protein ClpB</fullName>
    </submittedName>
</protein>
<gene>
    <name evidence="4" type="primary">clpB_2</name>
    <name evidence="4" type="ORF">BWY04_01158</name>
</gene>
<evidence type="ECO:0000256" key="2">
    <source>
        <dbReference type="ARBA" id="ARBA00022840"/>
    </source>
</evidence>
<dbReference type="EMBL" id="MWDB01000029">
    <property type="protein sequence ID" value="OQB40894.1"/>
    <property type="molecule type" value="Genomic_DNA"/>
</dbReference>
<proteinExistence type="predicted"/>
<dbReference type="AlphaFoldDB" id="A0A1V5ZLR3"/>
<evidence type="ECO:0000256" key="1">
    <source>
        <dbReference type="ARBA" id="ARBA00022741"/>
    </source>
</evidence>
<dbReference type="GO" id="GO:0005737">
    <property type="term" value="C:cytoplasm"/>
    <property type="evidence" value="ECO:0007669"/>
    <property type="project" value="TreeGrafter"/>
</dbReference>
<feature type="domain" description="Clp ATPase C-terminal" evidence="3">
    <location>
        <begin position="63"/>
        <end position="101"/>
    </location>
</feature>
<dbReference type="Pfam" id="PF10431">
    <property type="entry name" value="ClpB_D2-small"/>
    <property type="match status" value="1"/>
</dbReference>
<name>A0A1V5ZLR3_9BACT</name>